<dbReference type="EMBL" id="LSRX01004654">
    <property type="protein sequence ID" value="OLP73850.1"/>
    <property type="molecule type" value="Genomic_DNA"/>
</dbReference>
<feature type="compositionally biased region" description="Basic and acidic residues" evidence="1">
    <location>
        <begin position="51"/>
        <end position="61"/>
    </location>
</feature>
<reference evidence="2 3" key="1">
    <citation type="submission" date="2016-02" db="EMBL/GenBank/DDBJ databases">
        <title>Genome analysis of coral dinoflagellate symbionts highlights evolutionary adaptations to a symbiotic lifestyle.</title>
        <authorList>
            <person name="Aranda M."/>
            <person name="Li Y."/>
            <person name="Liew Y.J."/>
            <person name="Baumgarten S."/>
            <person name="Simakov O."/>
            <person name="Wilson M."/>
            <person name="Piel J."/>
            <person name="Ashoor H."/>
            <person name="Bougouffa S."/>
            <person name="Bajic V.B."/>
            <person name="Ryu T."/>
            <person name="Ravasi T."/>
            <person name="Bayer T."/>
            <person name="Micklem G."/>
            <person name="Kim H."/>
            <person name="Bhak J."/>
            <person name="Lajeunesse T.C."/>
            <person name="Voolstra C.R."/>
        </authorList>
    </citation>
    <scope>NUCLEOTIDE SEQUENCE [LARGE SCALE GENOMIC DNA]</scope>
    <source>
        <strain evidence="2 3">CCMP2467</strain>
    </source>
</reference>
<evidence type="ECO:0000256" key="1">
    <source>
        <dbReference type="SAM" id="MobiDB-lite"/>
    </source>
</evidence>
<protein>
    <submittedName>
        <fullName evidence="2">Uncharacterized protein</fullName>
    </submittedName>
</protein>
<dbReference type="AlphaFoldDB" id="A0A1Q9BTB5"/>
<gene>
    <name evidence="2" type="ORF">AK812_SmicGene46777</name>
</gene>
<feature type="region of interest" description="Disordered" evidence="1">
    <location>
        <begin position="45"/>
        <end position="163"/>
    </location>
</feature>
<comment type="caution">
    <text evidence="2">The sequence shown here is derived from an EMBL/GenBank/DDBJ whole genome shotgun (WGS) entry which is preliminary data.</text>
</comment>
<name>A0A1Q9BTB5_SYMMI</name>
<organism evidence="2 3">
    <name type="scientific">Symbiodinium microadriaticum</name>
    <name type="common">Dinoflagellate</name>
    <name type="synonym">Zooxanthella microadriatica</name>
    <dbReference type="NCBI Taxonomy" id="2951"/>
    <lineage>
        <taxon>Eukaryota</taxon>
        <taxon>Sar</taxon>
        <taxon>Alveolata</taxon>
        <taxon>Dinophyceae</taxon>
        <taxon>Suessiales</taxon>
        <taxon>Symbiodiniaceae</taxon>
        <taxon>Symbiodinium</taxon>
    </lineage>
</organism>
<accession>A0A1Q9BTB5</accession>
<sequence>MFEFSFFHQKAKEEPSRFATLLKRARQPSLLRIVKVTQCKQNTAWQKLQKKREEEKEEEKAVPMPKSVPDVEEKGKFGEQQAARAKWFGGMKPAEPAGLPPEKKQRAKSLNGTKVEENKLVAIDDEDEEEKKSGEQDESKPVHRKEEKEESKPVHKKEEKEES</sequence>
<feature type="compositionally biased region" description="Basic and acidic residues" evidence="1">
    <location>
        <begin position="130"/>
        <end position="163"/>
    </location>
</feature>
<proteinExistence type="predicted"/>
<evidence type="ECO:0000313" key="2">
    <source>
        <dbReference type="EMBL" id="OLP73850.1"/>
    </source>
</evidence>
<dbReference type="Proteomes" id="UP000186817">
    <property type="component" value="Unassembled WGS sequence"/>
</dbReference>
<evidence type="ECO:0000313" key="3">
    <source>
        <dbReference type="Proteomes" id="UP000186817"/>
    </source>
</evidence>
<keyword evidence="3" id="KW-1185">Reference proteome</keyword>